<proteinExistence type="predicted"/>
<organism evidence="1 2">
    <name type="scientific">Aspergillus oryzae</name>
    <name type="common">Yellow koji mold</name>
    <dbReference type="NCBI Taxonomy" id="5062"/>
    <lineage>
        <taxon>Eukaryota</taxon>
        <taxon>Fungi</taxon>
        <taxon>Dikarya</taxon>
        <taxon>Ascomycota</taxon>
        <taxon>Pezizomycotina</taxon>
        <taxon>Eurotiomycetes</taxon>
        <taxon>Eurotiomycetidae</taxon>
        <taxon>Eurotiales</taxon>
        <taxon>Aspergillaceae</taxon>
        <taxon>Aspergillus</taxon>
        <taxon>Aspergillus subgen. Circumdati</taxon>
    </lineage>
</organism>
<sequence>MSKHLSRFSHHPRAASGPLECPYEVITIAIESSAPGIAGVLTVRSQGRDIITSCQFNKGSAFSEEERNVFKLHGLLPPNIQTLEEQVQRAFQQYKSRPDALAKNTFMASMKAQNEVLYYKVRLCAVNFSR</sequence>
<dbReference type="PANTHER" id="PTHR23406">
    <property type="entry name" value="MALIC ENZYME-RELATED"/>
    <property type="match status" value="1"/>
</dbReference>
<dbReference type="PANTHER" id="PTHR23406:SF34">
    <property type="entry name" value="NAD-DEPENDENT MALIC ENZYME, MITOCHONDRIAL"/>
    <property type="match status" value="1"/>
</dbReference>
<dbReference type="InterPro" id="IPR046346">
    <property type="entry name" value="Aminoacid_DH-like_N_sf"/>
</dbReference>
<gene>
    <name evidence="1" type="ORF">Aory04_001262300</name>
</gene>
<dbReference type="GO" id="GO:0006108">
    <property type="term" value="P:malate metabolic process"/>
    <property type="evidence" value="ECO:0007669"/>
    <property type="project" value="TreeGrafter"/>
</dbReference>
<reference evidence="1" key="1">
    <citation type="submission" date="2023-04" db="EMBL/GenBank/DDBJ databases">
        <title>Aspergillus oryzae NBRC 4228.</title>
        <authorList>
            <person name="Ichikawa N."/>
            <person name="Sato H."/>
            <person name="Tonouchi N."/>
        </authorList>
    </citation>
    <scope>NUCLEOTIDE SEQUENCE</scope>
    <source>
        <strain evidence="1">NBRC 4228</strain>
    </source>
</reference>
<dbReference type="Proteomes" id="UP001165205">
    <property type="component" value="Unassembled WGS sequence"/>
</dbReference>
<comment type="caution">
    <text evidence="1">The sequence shown here is derived from an EMBL/GenBank/DDBJ whole genome shotgun (WGS) entry which is preliminary data.</text>
</comment>
<dbReference type="AlphaFoldDB" id="A0AAN4Z067"/>
<dbReference type="GO" id="GO:0005829">
    <property type="term" value="C:cytosol"/>
    <property type="evidence" value="ECO:0007669"/>
    <property type="project" value="TreeGrafter"/>
</dbReference>
<evidence type="ECO:0000313" key="2">
    <source>
        <dbReference type="Proteomes" id="UP001165205"/>
    </source>
</evidence>
<protein>
    <submittedName>
        <fullName evidence="1">Unnamed protein product</fullName>
    </submittedName>
</protein>
<accession>A0AAN4Z067</accession>
<name>A0AAN4Z067_ASPOZ</name>
<dbReference type="Gene3D" id="1.20.1370.30">
    <property type="match status" value="1"/>
</dbReference>
<evidence type="ECO:0000313" key="1">
    <source>
        <dbReference type="EMBL" id="GMG37828.1"/>
    </source>
</evidence>
<dbReference type="SUPFAM" id="SSF53223">
    <property type="entry name" value="Aminoacid dehydrogenase-like, N-terminal domain"/>
    <property type="match status" value="1"/>
</dbReference>
<dbReference type="GO" id="GO:0004471">
    <property type="term" value="F:malate dehydrogenase (decarboxylating) (NAD+) activity"/>
    <property type="evidence" value="ECO:0007669"/>
    <property type="project" value="TreeGrafter"/>
</dbReference>
<dbReference type="GO" id="GO:0005739">
    <property type="term" value="C:mitochondrion"/>
    <property type="evidence" value="ECO:0007669"/>
    <property type="project" value="TreeGrafter"/>
</dbReference>
<dbReference type="EMBL" id="BSYA01000261">
    <property type="protein sequence ID" value="GMG37828.1"/>
    <property type="molecule type" value="Genomic_DNA"/>
</dbReference>